<keyword evidence="2" id="KW-1133">Transmembrane helix</keyword>
<feature type="coiled-coil region" evidence="1">
    <location>
        <begin position="292"/>
        <end position="355"/>
    </location>
</feature>
<name>A0ABN7UU08_GIGMA</name>
<feature type="transmembrane region" description="Helical" evidence="2">
    <location>
        <begin position="235"/>
        <end position="256"/>
    </location>
</feature>
<feature type="transmembrane region" description="Helical" evidence="2">
    <location>
        <begin position="146"/>
        <end position="172"/>
    </location>
</feature>
<evidence type="ECO:0000256" key="2">
    <source>
        <dbReference type="SAM" id="Phobius"/>
    </source>
</evidence>
<keyword evidence="2" id="KW-0472">Membrane</keyword>
<dbReference type="Proteomes" id="UP000789901">
    <property type="component" value="Unassembled WGS sequence"/>
</dbReference>
<keyword evidence="1" id="KW-0175">Coiled coil</keyword>
<accession>A0ABN7UU08</accession>
<feature type="coiled-coil region" evidence="1">
    <location>
        <begin position="395"/>
        <end position="653"/>
    </location>
</feature>
<evidence type="ECO:0000256" key="1">
    <source>
        <dbReference type="SAM" id="Coils"/>
    </source>
</evidence>
<evidence type="ECO:0000313" key="3">
    <source>
        <dbReference type="EMBL" id="CAG8667131.1"/>
    </source>
</evidence>
<protein>
    <submittedName>
        <fullName evidence="3">7740_t:CDS:1</fullName>
    </submittedName>
</protein>
<evidence type="ECO:0000313" key="4">
    <source>
        <dbReference type="Proteomes" id="UP000789901"/>
    </source>
</evidence>
<dbReference type="EMBL" id="CAJVQB010005659">
    <property type="protein sequence ID" value="CAG8667131.1"/>
    <property type="molecule type" value="Genomic_DNA"/>
</dbReference>
<gene>
    <name evidence="3" type="ORF">GMARGA_LOCUS10212</name>
</gene>
<organism evidence="3 4">
    <name type="scientific">Gigaspora margarita</name>
    <dbReference type="NCBI Taxonomy" id="4874"/>
    <lineage>
        <taxon>Eukaryota</taxon>
        <taxon>Fungi</taxon>
        <taxon>Fungi incertae sedis</taxon>
        <taxon>Mucoromycota</taxon>
        <taxon>Glomeromycotina</taxon>
        <taxon>Glomeromycetes</taxon>
        <taxon>Diversisporales</taxon>
        <taxon>Gigasporaceae</taxon>
        <taxon>Gigaspora</taxon>
    </lineage>
</organism>
<comment type="caution">
    <text evidence="3">The sequence shown here is derived from an EMBL/GenBank/DDBJ whole genome shotgun (WGS) entry which is preliminary data.</text>
</comment>
<feature type="transmembrane region" description="Helical" evidence="2">
    <location>
        <begin position="52"/>
        <end position="73"/>
    </location>
</feature>
<keyword evidence="4" id="KW-1185">Reference proteome</keyword>
<keyword evidence="2" id="KW-0812">Transmembrane</keyword>
<sequence length="703" mass="82346">MSTGKNASNNDVTDTSGMQREALLQNENEYLLKKITEELKTWTDNNTNSAKYTAISIVISAIALLFGVVLFIFEKSSYRQEIKNIISTSVIGSGGSVTLFGSLASLNNLIKQANEDKKEFEKTLESFKDLFKDPTKKKDETIFKKIDIILISFSAYCLFHSISVMICIQIIIPSVTETMLNPDYLESFEKYCLLQDISEDDKFKKYSSTVRLRDLFGFLCYRIHKDKLFIRIIDIIKYVAIILFFPIFIIIGLITVEIPSLKVKFKRISLGKIEFEGINRVRYGLPLNKNYLIKQKKEEKDLEIKRIREEKENESDPIKRNEIQLKLEEKYDELLELNEKLAKRIKNRIASHKNKKADSRKSKNELYLEDAKQKLDPDLNIQKLKLDCEIKILDLVIKEIKLNQIRLEIEKETDENFKLKNIPNDNKLEDKLKQRELVNEEIKKLDQIKQKLVQIKQGLVQIKQELNLKQELELVKVEDAIEAIKKFDQIKQELDQNINELNLKKQELVNVKDAIEKLKKVNVKDAIEKLEEVKKKVEQIKEKENQKLLEIVNEAIKVVKDVIKAIEKLESEIFNKIEKLDLKKLKKIRNELKKEKIELIDSKLKNIDSKLKNKKLDSKDKKKLKLELKEKALELVKINIKSIQDELDSEKNKGEPKLIDIKNPKKYEDSGLEEIRKLILELESKTQELWIFGFRDYFPEGWL</sequence>
<proteinExistence type="predicted"/>
<reference evidence="3 4" key="1">
    <citation type="submission" date="2021-06" db="EMBL/GenBank/DDBJ databases">
        <authorList>
            <person name="Kallberg Y."/>
            <person name="Tangrot J."/>
            <person name="Rosling A."/>
        </authorList>
    </citation>
    <scope>NUCLEOTIDE SEQUENCE [LARGE SCALE GENOMIC DNA]</scope>
    <source>
        <strain evidence="3 4">120-4 pot B 10/14</strain>
    </source>
</reference>
<feature type="coiled-coil region" evidence="1">
    <location>
        <begin position="103"/>
        <end position="130"/>
    </location>
</feature>